<dbReference type="Pfam" id="PF00415">
    <property type="entry name" value="RCC1"/>
    <property type="match status" value="3"/>
</dbReference>
<reference evidence="2 3" key="1">
    <citation type="submission" date="2023-07" db="EMBL/GenBank/DDBJ databases">
        <title>Functional and genomic diversity of the sorghum phyllosphere microbiome.</title>
        <authorList>
            <person name="Shade A."/>
        </authorList>
    </citation>
    <scope>NUCLEOTIDE SEQUENCE [LARGE SCALE GENOMIC DNA]</scope>
    <source>
        <strain evidence="2 3">SORGH_AS_1207</strain>
    </source>
</reference>
<dbReference type="PANTHER" id="PTHR45982">
    <property type="entry name" value="REGULATOR OF CHROMOSOME CONDENSATION"/>
    <property type="match status" value="1"/>
</dbReference>
<dbReference type="SUPFAM" id="SSF50985">
    <property type="entry name" value="RCC1/BLIP-II"/>
    <property type="match status" value="1"/>
</dbReference>
<keyword evidence="3" id="KW-1185">Reference proteome</keyword>
<organism evidence="2 3">
    <name type="scientific">Microbacterium trichothecenolyticum</name>
    <name type="common">Aureobacterium trichothecenolyticum</name>
    <dbReference type="NCBI Taxonomy" id="69370"/>
    <lineage>
        <taxon>Bacteria</taxon>
        <taxon>Bacillati</taxon>
        <taxon>Actinomycetota</taxon>
        <taxon>Actinomycetes</taxon>
        <taxon>Micrococcales</taxon>
        <taxon>Microbacteriaceae</taxon>
        <taxon>Microbacterium</taxon>
    </lineage>
</organism>
<feature type="signal peptide" evidence="1">
    <location>
        <begin position="1"/>
        <end position="20"/>
    </location>
</feature>
<dbReference type="Gene3D" id="2.130.10.30">
    <property type="entry name" value="Regulator of chromosome condensation 1/beta-lactamase-inhibitor protein II"/>
    <property type="match status" value="2"/>
</dbReference>
<sequence length="613" mass="61552">MGAAWAIPAVSLLSASPAMASASNAPVVTIATPSNAVPASGSVPVTVVAQSAQGQPLSGQSVSLTAPSPGTFAAADGVTDGTGTYTTTFTLGSRWAKGGATVIISAVVGGVATAQSFPILGANALGWGYNAWSEMGDGGQAGGDSAGSGAVRSSAGQLTTVFPSPIKQLVSCGTATGQGSNQSTFALLLDGSVWSIGGNGFGQLGNGSYSPSTTWIQISGLSGVQQLSAGAESVYALLSDNTVAAWGDNWFGQLGTGGTQNSVTSPAVIPGLSNVTQIAAASQQVYFLLSDRTVRALGRNAWGPENAPDGRGALGNGNTTSDVSTVPVVVSNLANVTQIAGGSSFGLALMGDGSVRAWGNNSSGQLGNGTTTSSAVPVTVSGSLLDAAALAANLASAYALRASGAIAAWGKNTVGQLGDGTTVNRSVPVAVTGVTDATQVAASGSSAYAVVSDGSVKAWGQNTKGELGDTTTTNRSAPVLRQRLERTVGLGAHDTGAEFLAHVRRHGESADHSLVAESGARGRERLGRCASDHRIHGCLRRRGSAVGIRQCTTVDLVGNDELVGIRDSHREPEHLGHARFVTDGHRKLPIRYGDDVGPHPRCECSGFRSESVG</sequence>
<evidence type="ECO:0000256" key="1">
    <source>
        <dbReference type="SAM" id="SignalP"/>
    </source>
</evidence>
<gene>
    <name evidence="2" type="ORF">QE412_001414</name>
</gene>
<dbReference type="PANTHER" id="PTHR45982:SF1">
    <property type="entry name" value="REGULATOR OF CHROMOSOME CONDENSATION"/>
    <property type="match status" value="1"/>
</dbReference>
<proteinExistence type="predicted"/>
<name>A0ABU0TT55_MICTR</name>
<dbReference type="Pfam" id="PF13540">
    <property type="entry name" value="RCC1_2"/>
    <property type="match status" value="1"/>
</dbReference>
<dbReference type="PRINTS" id="PR00633">
    <property type="entry name" value="RCCNDNSATION"/>
</dbReference>
<dbReference type="InterPro" id="IPR051553">
    <property type="entry name" value="Ran_GTPase-activating"/>
</dbReference>
<evidence type="ECO:0000313" key="3">
    <source>
        <dbReference type="Proteomes" id="UP001226691"/>
    </source>
</evidence>
<dbReference type="EMBL" id="JAUTBF010000001">
    <property type="protein sequence ID" value="MDQ1122841.1"/>
    <property type="molecule type" value="Genomic_DNA"/>
</dbReference>
<dbReference type="InterPro" id="IPR000408">
    <property type="entry name" value="Reg_chr_condens"/>
</dbReference>
<dbReference type="InterPro" id="IPR008964">
    <property type="entry name" value="Invasin/intimin_cell_adhesion"/>
</dbReference>
<dbReference type="InterPro" id="IPR013783">
    <property type="entry name" value="Ig-like_fold"/>
</dbReference>
<dbReference type="InterPro" id="IPR009091">
    <property type="entry name" value="RCC1/BLIP-II"/>
</dbReference>
<dbReference type="SUPFAM" id="SSF49373">
    <property type="entry name" value="Invasin/intimin cell-adhesion fragments"/>
    <property type="match status" value="1"/>
</dbReference>
<dbReference type="PROSITE" id="PS50012">
    <property type="entry name" value="RCC1_3"/>
    <property type="match status" value="5"/>
</dbReference>
<feature type="chain" id="PRO_5047296873" evidence="1">
    <location>
        <begin position="21"/>
        <end position="613"/>
    </location>
</feature>
<keyword evidence="1" id="KW-0732">Signal</keyword>
<dbReference type="Gene3D" id="2.60.40.10">
    <property type="entry name" value="Immunoglobulins"/>
    <property type="match status" value="1"/>
</dbReference>
<accession>A0ABU0TT55</accession>
<protein>
    <submittedName>
        <fullName evidence="2">Alpha-tubulin suppressor-like RCC1 family protein</fullName>
    </submittedName>
</protein>
<dbReference type="Proteomes" id="UP001226691">
    <property type="component" value="Unassembled WGS sequence"/>
</dbReference>
<evidence type="ECO:0000313" key="2">
    <source>
        <dbReference type="EMBL" id="MDQ1122841.1"/>
    </source>
</evidence>
<comment type="caution">
    <text evidence="2">The sequence shown here is derived from an EMBL/GenBank/DDBJ whole genome shotgun (WGS) entry which is preliminary data.</text>
</comment>